<feature type="transmembrane region" description="Helical" evidence="7">
    <location>
        <begin position="129"/>
        <end position="150"/>
    </location>
</feature>
<dbReference type="Pfam" id="PF03547">
    <property type="entry name" value="Mem_trans"/>
    <property type="match status" value="1"/>
</dbReference>
<evidence type="ECO:0000256" key="1">
    <source>
        <dbReference type="ARBA" id="ARBA00004141"/>
    </source>
</evidence>
<feature type="transmembrane region" description="Helical" evidence="7">
    <location>
        <begin position="12"/>
        <end position="29"/>
    </location>
</feature>
<organism evidence="8 9">
    <name type="scientific">Marinomonas spartinae</name>
    <dbReference type="NCBI Taxonomy" id="1792290"/>
    <lineage>
        <taxon>Bacteria</taxon>
        <taxon>Pseudomonadati</taxon>
        <taxon>Pseudomonadota</taxon>
        <taxon>Gammaproteobacteria</taxon>
        <taxon>Oceanospirillales</taxon>
        <taxon>Oceanospirillaceae</taxon>
        <taxon>Marinomonas</taxon>
    </lineage>
</organism>
<proteinExistence type="predicted"/>
<evidence type="ECO:0000256" key="5">
    <source>
        <dbReference type="ARBA" id="ARBA00022989"/>
    </source>
</evidence>
<dbReference type="RefSeq" id="WP_067013223.1">
    <property type="nucleotide sequence ID" value="NZ_FLOB01000002.1"/>
</dbReference>
<evidence type="ECO:0000313" key="8">
    <source>
        <dbReference type="EMBL" id="SBS27684.1"/>
    </source>
</evidence>
<feature type="transmembrane region" description="Helical" evidence="7">
    <location>
        <begin position="257"/>
        <end position="277"/>
    </location>
</feature>
<evidence type="ECO:0000313" key="9">
    <source>
        <dbReference type="Proteomes" id="UP000092544"/>
    </source>
</evidence>
<keyword evidence="3" id="KW-1003">Cell membrane</keyword>
<comment type="subcellular location">
    <subcellularLocation>
        <location evidence="1">Membrane</location>
        <topology evidence="1">Multi-pass membrane protein</topology>
    </subcellularLocation>
</comment>
<keyword evidence="4 7" id="KW-0812">Transmembrane</keyword>
<sequence length="313" mass="33337">MLLETKGVILEVAAPVLLMIAVGAFLRRIRLLNDDFILISSRFVFKVAMPTLLFLGMLSNNLSGLISLDFALYFASSIVLTFLFAWFLAVRLDLPSMQRGVFVQIAFRGNCGIFSLALVVNMFGQEGVAIGGIMAGLSILLFNVLAEVILTRYSKGHLHLVSLLKSLVKNPLILAIVLGTVANLMGLKLPLFVLKTAHLVGNLSLPLALICIGGALVTSGWALPKRFPIALACKVIISPALFTLVAFFLGFSQKELLFLFVFLAAPTAASAYVTAVAKGDDGKSTANAIATSTVFSSVVIVVCIPMIIAMTGG</sequence>
<evidence type="ECO:0000256" key="2">
    <source>
        <dbReference type="ARBA" id="ARBA00022448"/>
    </source>
</evidence>
<evidence type="ECO:0000256" key="7">
    <source>
        <dbReference type="SAM" id="Phobius"/>
    </source>
</evidence>
<feature type="transmembrane region" description="Helical" evidence="7">
    <location>
        <begin position="205"/>
        <end position="224"/>
    </location>
</feature>
<feature type="transmembrane region" description="Helical" evidence="7">
    <location>
        <begin position="70"/>
        <end position="89"/>
    </location>
</feature>
<accession>A0A1A8T7B9</accession>
<feature type="transmembrane region" description="Helical" evidence="7">
    <location>
        <begin position="171"/>
        <end position="193"/>
    </location>
</feature>
<keyword evidence="9" id="KW-1185">Reference proteome</keyword>
<dbReference type="GO" id="GO:0016020">
    <property type="term" value="C:membrane"/>
    <property type="evidence" value="ECO:0007669"/>
    <property type="project" value="UniProtKB-SubCell"/>
</dbReference>
<name>A0A1A8T7B9_9GAMM</name>
<keyword evidence="2" id="KW-0813">Transport</keyword>
<protein>
    <submittedName>
        <fullName evidence="8">Membrane transport protein</fullName>
    </submittedName>
</protein>
<gene>
    <name evidence="8" type="ORF">MSP8886_00920</name>
</gene>
<reference evidence="8 9" key="1">
    <citation type="submission" date="2016-06" db="EMBL/GenBank/DDBJ databases">
        <authorList>
            <person name="Kjaerup R.B."/>
            <person name="Dalgaard T.S."/>
            <person name="Juul-Madsen H.R."/>
        </authorList>
    </citation>
    <scope>NUCLEOTIDE SEQUENCE [LARGE SCALE GENOMIC DNA]</scope>
    <source>
        <strain evidence="8 9">CECT 8886</strain>
    </source>
</reference>
<evidence type="ECO:0000256" key="4">
    <source>
        <dbReference type="ARBA" id="ARBA00022692"/>
    </source>
</evidence>
<dbReference type="PANTHER" id="PTHR36838">
    <property type="entry name" value="AUXIN EFFLUX CARRIER FAMILY PROTEIN"/>
    <property type="match status" value="1"/>
</dbReference>
<feature type="transmembrane region" description="Helical" evidence="7">
    <location>
        <begin position="231"/>
        <end position="251"/>
    </location>
</feature>
<dbReference type="GO" id="GO:0055085">
    <property type="term" value="P:transmembrane transport"/>
    <property type="evidence" value="ECO:0007669"/>
    <property type="project" value="InterPro"/>
</dbReference>
<dbReference type="InterPro" id="IPR004776">
    <property type="entry name" value="Mem_transp_PIN-like"/>
</dbReference>
<feature type="transmembrane region" description="Helical" evidence="7">
    <location>
        <begin position="101"/>
        <end position="123"/>
    </location>
</feature>
<evidence type="ECO:0000256" key="3">
    <source>
        <dbReference type="ARBA" id="ARBA00022475"/>
    </source>
</evidence>
<evidence type="ECO:0000256" key="6">
    <source>
        <dbReference type="ARBA" id="ARBA00023136"/>
    </source>
</evidence>
<feature type="transmembrane region" description="Helical" evidence="7">
    <location>
        <begin position="36"/>
        <end position="58"/>
    </location>
</feature>
<dbReference type="EMBL" id="FLOB01000002">
    <property type="protein sequence ID" value="SBS27684.1"/>
    <property type="molecule type" value="Genomic_DNA"/>
</dbReference>
<dbReference type="AlphaFoldDB" id="A0A1A8T7B9"/>
<dbReference type="STRING" id="1792290.MSP8886_00920"/>
<dbReference type="Proteomes" id="UP000092544">
    <property type="component" value="Unassembled WGS sequence"/>
</dbReference>
<feature type="transmembrane region" description="Helical" evidence="7">
    <location>
        <begin position="289"/>
        <end position="310"/>
    </location>
</feature>
<keyword evidence="6 7" id="KW-0472">Membrane</keyword>
<keyword evidence="5 7" id="KW-1133">Transmembrane helix</keyword>